<feature type="domain" description="DUF7507" evidence="3">
    <location>
        <begin position="1303"/>
        <end position="1402"/>
    </location>
</feature>
<dbReference type="PANTHER" id="PTHR34819:SF4">
    <property type="entry name" value="LARGE CYSTEINE-RICH PERIPLASMIC PROTEIN OMCB"/>
    <property type="match status" value="1"/>
</dbReference>
<proteinExistence type="predicted"/>
<comment type="caution">
    <text evidence="5">The sequence shown here is derived from an EMBL/GenBank/DDBJ whole genome shotgun (WGS) entry which is preliminary data.</text>
</comment>
<dbReference type="PANTHER" id="PTHR34819">
    <property type="entry name" value="LARGE CYSTEINE-RICH PERIPLASMIC PROTEIN OMCB"/>
    <property type="match status" value="1"/>
</dbReference>
<feature type="domain" description="DUF7507" evidence="3">
    <location>
        <begin position="1769"/>
        <end position="1874"/>
    </location>
</feature>
<dbReference type="InterPro" id="IPR006626">
    <property type="entry name" value="PbH1"/>
</dbReference>
<feature type="region of interest" description="Disordered" evidence="1">
    <location>
        <begin position="1740"/>
        <end position="1766"/>
    </location>
</feature>
<feature type="region of interest" description="Disordered" evidence="1">
    <location>
        <begin position="1384"/>
        <end position="1407"/>
    </location>
</feature>
<dbReference type="Gene3D" id="2.60.40.10">
    <property type="entry name" value="Immunoglobulins"/>
    <property type="match status" value="10"/>
</dbReference>
<dbReference type="SMART" id="SM00710">
    <property type="entry name" value="PbH1"/>
    <property type="match status" value="6"/>
</dbReference>
<dbReference type="InterPro" id="IPR001434">
    <property type="entry name" value="OmcB-like_DUF11"/>
</dbReference>
<gene>
    <name evidence="5" type="ORF">GCM10010862_27590</name>
</gene>
<dbReference type="InterPro" id="IPR055354">
    <property type="entry name" value="DUF7507"/>
</dbReference>
<accession>A0ABQ5W6F0</accession>
<feature type="domain" description="DUF11" evidence="2">
    <location>
        <begin position="326"/>
        <end position="447"/>
    </location>
</feature>
<feature type="domain" description="DUF11" evidence="2">
    <location>
        <begin position="2023"/>
        <end position="2141"/>
    </location>
</feature>
<feature type="domain" description="DUF7507" evidence="3">
    <location>
        <begin position="1653"/>
        <end position="1756"/>
    </location>
</feature>
<evidence type="ECO:0008006" key="7">
    <source>
        <dbReference type="Google" id="ProtNLM"/>
    </source>
</evidence>
<name>A0ABQ5W6F0_9HYPH</name>
<dbReference type="SUPFAM" id="SSF117074">
    <property type="entry name" value="Hypothetical protein PA1324"/>
    <property type="match status" value="1"/>
</dbReference>
<dbReference type="Pfam" id="PF01345">
    <property type="entry name" value="DUF11"/>
    <property type="match status" value="3"/>
</dbReference>
<evidence type="ECO:0000259" key="2">
    <source>
        <dbReference type="Pfam" id="PF01345"/>
    </source>
</evidence>
<reference evidence="6" key="1">
    <citation type="journal article" date="2019" name="Int. J. Syst. Evol. Microbiol.">
        <title>The Global Catalogue of Microorganisms (GCM) 10K type strain sequencing project: providing services to taxonomists for standard genome sequencing and annotation.</title>
        <authorList>
            <consortium name="The Broad Institute Genomics Platform"/>
            <consortium name="The Broad Institute Genome Sequencing Center for Infectious Disease"/>
            <person name="Wu L."/>
            <person name="Ma J."/>
        </authorList>
    </citation>
    <scope>NUCLEOTIDE SEQUENCE [LARGE SCALE GENOMIC DNA]</scope>
    <source>
        <strain evidence="6">NBRC 112416</strain>
    </source>
</reference>
<feature type="region of interest" description="Disordered" evidence="1">
    <location>
        <begin position="1271"/>
        <end position="1298"/>
    </location>
</feature>
<feature type="compositionally biased region" description="Low complexity" evidence="1">
    <location>
        <begin position="1741"/>
        <end position="1766"/>
    </location>
</feature>
<feature type="region of interest" description="Disordered" evidence="1">
    <location>
        <begin position="1501"/>
        <end position="1530"/>
    </location>
</feature>
<keyword evidence="6" id="KW-1185">Reference proteome</keyword>
<evidence type="ECO:0000256" key="1">
    <source>
        <dbReference type="SAM" id="MobiDB-lite"/>
    </source>
</evidence>
<dbReference type="InterPro" id="IPR051172">
    <property type="entry name" value="Chlamydia_OmcB"/>
</dbReference>
<evidence type="ECO:0000313" key="6">
    <source>
        <dbReference type="Proteomes" id="UP001156691"/>
    </source>
</evidence>
<feature type="domain" description="DUF7507" evidence="3">
    <location>
        <begin position="1415"/>
        <end position="1520"/>
    </location>
</feature>
<evidence type="ECO:0000259" key="4">
    <source>
        <dbReference type="Pfam" id="PF24514"/>
    </source>
</evidence>
<dbReference type="InterPro" id="IPR047589">
    <property type="entry name" value="DUF11_rpt"/>
</dbReference>
<feature type="domain" description="DUF11" evidence="2">
    <location>
        <begin position="653"/>
        <end position="775"/>
    </location>
</feature>
<evidence type="ECO:0000313" key="5">
    <source>
        <dbReference type="EMBL" id="GLQ55500.1"/>
    </source>
</evidence>
<dbReference type="NCBIfam" id="TIGR01451">
    <property type="entry name" value="B_ant_repeat"/>
    <property type="match status" value="9"/>
</dbReference>
<feature type="domain" description="DUF7507" evidence="3">
    <location>
        <begin position="1887"/>
        <end position="2000"/>
    </location>
</feature>
<sequence>MLLQTFGQGAEPISSNPDAQLAPGTSSHMDGVYYVVTNPSLANPAWHNGPDHTTGAGYMALFNANYQSPYYRISSPVEVPGATYRASYWTANAIRYDADPVYSDGYIGLTVEDQASGGTILATGPGNSTPLARAATAGPLAWVERAVSFQLPINYAASEIYLNFVNTTPLVPQGNDIVVDDIRVEMATARISGRIYVDNNTNGVFDAGDGTLSASLPYVAVVDANNAVMDFVQIAADGTYLLANAAYSTSDIGQKVILLNSAPSLGQVVAAATVPSGYELVSETPNPTYGTTGALPLDGILNVVRADSATGDHPDFNIGLQLVEADLSISKDDGQTQYTPGGTVNYTIVVGNDGPSDVTGAQVSDPLPAGISTASWTCSAAGGGTCGAASGTGGISTTADLPAGTSVTYTLSMIVPIGFGGNLTNTATVTAPAGVTEANSANNSASDTDTQFTSPPGPGPGACNIANNGSFESPNIQTEPQRTGENTAYVNGYAIWRTTTYPIDGWQTVSGTVDFLRHFNNASHGTQSIDLFGTAAATFRQTFTGLVPGQSYSFSIDYSGMLTTNAGLVQLGNGAGVTPVTLATLRPAADAISNGNAGIPNTPAYSVTWSTFRYTFIAAGTEATIQFVETGAGTTGLFIDNFIFAGDAPCEADLSITKDDGVATYTPGLDTSYTIVVSNNGPGPVGAAQISDPLPAGITNASWTCGNATGGGVCGAASGTGAISTTANLPVGGSVTYTLTMGIPESYSGNLTNTATVTAPTGVTEIDAGNNTASDTDTLAPPPTSGACSPVRNLGGAFNPFGVNVSMTRTGTWQPNTYWTTFGSNYSITWTFSQPIPANWIQFAVFDVGGGATYPATLPSIRVTLGAGGTATPADFSLIPGWSSLMNDLTYTASTGALGYVRPNDGRKAAGALRGNSADTVKSITITGTNIEAGDYIVNTLYARPSCLTVAKVSEDGTGSFQIDMSNVVQDSGTTVPGVTLATTTAGTPVSSSPYKSIPGTAITLSEVVPAGWNLASAVCTDQNAANTGNPTVVGGFTSPAMTIPAANVRPESDLQCVFTNELAAPALTIEKTGTLNDTDGDGLIDLGETISYSFRVENTGGTELIGVTVNDQLLVDAGVAVSPGAQTLAPGGTATFTATYTPTQADIDAGQVSNTAIGTGTPPSGTPIDSPPDTAVVPPDDTPGLTIEKTGTLNDSDGDGLIDLGETISYSFLATNTGTVTLTGVTVIDPLLDAAGISVSPGPQTLAPRGTATFTATYTPTQADIDAGQVTNTATGTGTPPSGPPIDSPPDTVTVPPDQASGLTIEKTGTLNDLDGDDLIDLGETISYSFLVRNTGAVTLTNVTVTDPLVTVDQTPQTLAPAASFTFTATYTPTQADIDAGQVTNTATGTGTPPSGPPVDSPPDTAVVPPDDTPGLTIDKTGTLNDADGDGLIDLGETISYSFLATNTGGVTLTGVTIIDPLLDNAGIAVSPGAQTLAPGGTATFTATYTPTQADIDAGQVSNTATGTGTPPSGPPIDSPPDTSVVPPDQAPALVIEKTGTLNDLDGDDLIDLNETISYSFRVENTGTVTMTGVTVNDQLLVNAGISVSPGPQTLAPRGTTTFTATYTPTQADIDAGRVENTATGTGTPPSGPPIDSPPDTVIVPPDQTSGLTIDKTGTLNDGDGDGLIDPGETITYTFLAENTGTVTLTGVTVNDPLLGNAGISVTPGPQTLAPGGTATFTATYTPTQADIDAGRVENTATGTGIDPDGGTTESPPDTVTVPPDQTPRLIIEKEGTLNDADGDGLLDTGETITYTFLAQNTGAVTLTGVTVNDPLLTTAGISVTPGPQTLAPGGTVTFTAEYTPTQAQIDTGRVENTATGTGTPPSGPPIESPPDTVTVPPQPASLTLLKTGRFEDADGNGRANPGDTLTYNLTVTNDGGQTVVDAWPQDPGPTFNGKAAAGSLSAFAPGPVTLFPGQHADFTASYTLTETDIVNAAGIEDGVENTATAIGYVNGNVVTGTPVESQQSTVTVALPAAALGDIAIAKVAFLRHIRRGEEAPFAITISNLSPTAATGLTVIDTLPSGFRFVEGSASIDGVAATPVVEGLRVIFENVTVPANSQIEIRLRMLALSSAGPGEHVNRASVTDTSGNPLAPEATASVEILVEPVFDCGDIIGRVFDDQNRNGYQDQGELGLPGVRIATVNGWLVTTDAHGRFHVACAALPDQRIGSNFIMKVDTRTLPTGYRLTTENPRVVRLTAGKMTELNFGASIGRVVRLDLQDAAFEPGRIELREQWAEGLDQLIAFLAEEQSVLRLTYLEPGGNLELAEERLEHLSELIGERWRQTSGQYRLEIEMRVETGK</sequence>
<dbReference type="Proteomes" id="UP001156691">
    <property type="component" value="Unassembled WGS sequence"/>
</dbReference>
<feature type="domain" description="DUF7507" evidence="3">
    <location>
        <begin position="1065"/>
        <end position="1171"/>
    </location>
</feature>
<feature type="domain" description="DUF7507" evidence="3">
    <location>
        <begin position="1184"/>
        <end position="1289"/>
    </location>
</feature>
<feature type="compositionally biased region" description="Low complexity" evidence="1">
    <location>
        <begin position="1272"/>
        <end position="1281"/>
    </location>
</feature>
<feature type="domain" description="SpaA-like prealbumin fold" evidence="4">
    <location>
        <begin position="948"/>
        <end position="1062"/>
    </location>
</feature>
<dbReference type="EMBL" id="BSNS01000011">
    <property type="protein sequence ID" value="GLQ55500.1"/>
    <property type="molecule type" value="Genomic_DNA"/>
</dbReference>
<evidence type="ECO:0000259" key="3">
    <source>
        <dbReference type="Pfam" id="PF24346"/>
    </source>
</evidence>
<dbReference type="InterPro" id="IPR013783">
    <property type="entry name" value="Ig-like_fold"/>
</dbReference>
<feature type="compositionally biased region" description="Polar residues" evidence="1">
    <location>
        <begin position="13"/>
        <end position="22"/>
    </location>
</feature>
<feature type="compositionally biased region" description="Low complexity" evidence="1">
    <location>
        <begin position="1384"/>
        <end position="1394"/>
    </location>
</feature>
<dbReference type="Pfam" id="PF24346">
    <property type="entry name" value="DUF7507"/>
    <property type="match status" value="8"/>
</dbReference>
<protein>
    <recommendedName>
        <fullName evidence="7">DUF11 domain-containing protein</fullName>
    </recommendedName>
</protein>
<dbReference type="Pfam" id="PF24514">
    <property type="entry name" value="SpaA_4"/>
    <property type="match status" value="1"/>
</dbReference>
<feature type="region of interest" description="Disordered" evidence="1">
    <location>
        <begin position="1854"/>
        <end position="1881"/>
    </location>
</feature>
<dbReference type="RefSeq" id="WP_284340898.1">
    <property type="nucleotide sequence ID" value="NZ_BSNS01000011.1"/>
</dbReference>
<feature type="region of interest" description="Disordered" evidence="1">
    <location>
        <begin position="1621"/>
        <end position="1641"/>
    </location>
</feature>
<dbReference type="InterPro" id="IPR055371">
    <property type="entry name" value="SpaA_PFL_dom_4"/>
</dbReference>
<organism evidence="5 6">
    <name type="scientific">Devosia nitrariae</name>
    <dbReference type="NCBI Taxonomy" id="2071872"/>
    <lineage>
        <taxon>Bacteria</taxon>
        <taxon>Pseudomonadati</taxon>
        <taxon>Pseudomonadota</taxon>
        <taxon>Alphaproteobacteria</taxon>
        <taxon>Hyphomicrobiales</taxon>
        <taxon>Devosiaceae</taxon>
        <taxon>Devosia</taxon>
    </lineage>
</organism>
<feature type="region of interest" description="Disordered" evidence="1">
    <location>
        <begin position="1"/>
        <end position="22"/>
    </location>
</feature>
<feature type="domain" description="DUF7507" evidence="3">
    <location>
        <begin position="1532"/>
        <end position="1638"/>
    </location>
</feature>